<evidence type="ECO:0000313" key="4">
    <source>
        <dbReference type="EMBL" id="AAD40348.1"/>
    </source>
</evidence>
<evidence type="ECO:0000256" key="2">
    <source>
        <dbReference type="ARBA" id="ARBA00022840"/>
    </source>
</evidence>
<evidence type="ECO:0000259" key="3">
    <source>
        <dbReference type="Pfam" id="PF06414"/>
    </source>
</evidence>
<geneLocation type="plasmid" evidence="4">
    <name>pRA2</name>
</geneLocation>
<organism evidence="4">
    <name type="scientific">Aquipseudomonas alcaligenes</name>
    <name type="common">Pseudomonas alcaligenes</name>
    <dbReference type="NCBI Taxonomy" id="43263"/>
    <lineage>
        <taxon>Bacteria</taxon>
        <taxon>Pseudomonadati</taxon>
        <taxon>Pseudomonadota</taxon>
        <taxon>Gammaproteobacteria</taxon>
        <taxon>Pseudomonadales</taxon>
        <taxon>Pseudomonadaceae</taxon>
        <taxon>Aquipseudomonas</taxon>
    </lineage>
</organism>
<feature type="domain" description="Zeta toxin" evidence="3">
    <location>
        <begin position="55"/>
        <end position="243"/>
    </location>
</feature>
<dbReference type="SUPFAM" id="SSF52540">
    <property type="entry name" value="P-loop containing nucleoside triphosphate hydrolases"/>
    <property type="match status" value="1"/>
</dbReference>
<dbReference type="EMBL" id="U88088">
    <property type="protein sequence ID" value="AAD40348.1"/>
    <property type="molecule type" value="Genomic_DNA"/>
</dbReference>
<keyword evidence="4" id="KW-0614">Plasmid</keyword>
<name>Q9XAX4_AQUAC</name>
<dbReference type="GO" id="GO:0005524">
    <property type="term" value="F:ATP binding"/>
    <property type="evidence" value="ECO:0007669"/>
    <property type="project" value="UniProtKB-KW"/>
</dbReference>
<keyword evidence="1" id="KW-0547">Nucleotide-binding</keyword>
<keyword evidence="2" id="KW-0067">ATP-binding</keyword>
<dbReference type="AlphaFoldDB" id="Q9XAX4"/>
<proteinExistence type="predicted"/>
<sequence length="522" mass="57415">MTWPLSAVSKKTTIRKHANFRNRTRPRMATPYTLEQARHEKIYSQISADYLSHVEAQESPRAIITGGQPGSGKGALARQAENAFAASGSCVSIDVDELRDYHPQYKELQRVNDREAANLVHPDASAWASQLIRDAAAARKNIVIDQTSKSPDALIDLTKQLKAAGYNIELRVMAVNSEISEQRIHTRYEKDKADNKLARFVPPEVHFAGYIGLPESVAAVEREKAVDGLSIHDSNQVSIYEIKQIDGEWDRQPEGKAVLEKERNSMTLELHKEQVAAYAELVDMLEKRGAEPAERETIEARHLKATRKLAAESFRQLPQAEALKAHPELADAYASIASTRVTARDHGLSPEQRHVVMARTRLNIAAAIERGTTPQPDYFRTAFDSTKPPAAAVRAEVKQMFALEPDSKINAGNISAKTAANDLEAIKLPVSDAELKQTAKFVVEKLNEIRKCDTESGKAEIRRAGQAVAALTAASPALATEITAAADIESKPYIAAIVEQGHNLNTTQLTQAQQAKGPDMEM</sequence>
<dbReference type="InterPro" id="IPR010488">
    <property type="entry name" value="Zeta_toxin_domain"/>
</dbReference>
<dbReference type="Pfam" id="PF06414">
    <property type="entry name" value="Zeta_toxin"/>
    <property type="match status" value="1"/>
</dbReference>
<accession>Q9XAX4</accession>
<protein>
    <recommendedName>
        <fullName evidence="3">Zeta toxin domain-containing protein</fullName>
    </recommendedName>
</protein>
<dbReference type="InterPro" id="IPR027417">
    <property type="entry name" value="P-loop_NTPase"/>
</dbReference>
<reference evidence="4" key="3">
    <citation type="journal article" date="2000" name="J. Bacteriol.">
        <title>Characterization of the endogenous plasmid from Pseudomonas alcaligenes NCIB 9867: DNA sequence and mechanism of transfer.</title>
        <authorList>
            <person name="Kwong S.M."/>
            <person name="Yeo C.C."/>
            <person name="Suwanto A."/>
            <person name="Poh C.L."/>
        </authorList>
    </citation>
    <scope>NUCLEOTIDE SEQUENCE</scope>
    <source>
        <strain evidence="4">NCIB 9867</strain>
        <plasmid evidence="4">pRA2</plasmid>
    </source>
</reference>
<dbReference type="Gene3D" id="3.40.50.300">
    <property type="entry name" value="P-loop containing nucleotide triphosphate hydrolases"/>
    <property type="match status" value="1"/>
</dbReference>
<dbReference type="GO" id="GO:0016301">
    <property type="term" value="F:kinase activity"/>
    <property type="evidence" value="ECO:0007669"/>
    <property type="project" value="InterPro"/>
</dbReference>
<evidence type="ECO:0000256" key="1">
    <source>
        <dbReference type="ARBA" id="ARBA00022741"/>
    </source>
</evidence>
<reference evidence="4" key="2">
    <citation type="journal article" date="1998" name="FEMS Microbiol. Lett.">
        <title>Tn5563, a transposon encoding putative mercuric ion transport proteins located on plasmid pRA2 of Pseudomonas alcaligenes.</title>
        <authorList>
            <person name="Yeo C.C."/>
            <person name="Tham J.M."/>
            <person name="Kwong S.M."/>
            <person name="Yiin S."/>
            <person name="Poh C.L."/>
        </authorList>
    </citation>
    <scope>NUCLEOTIDE SEQUENCE</scope>
    <source>
        <strain evidence="4">NCIB 9867</strain>
        <plasmid evidence="4">pRA2</plasmid>
    </source>
</reference>
<reference evidence="4" key="1">
    <citation type="journal article" date="1998" name="FEMS Microbiol. Lett.">
        <title>Sequence analysis of plasmid pRA2 from Pseudomonas alcaligenes NCIB 9867 (P25X) reveals a novel replication region.</title>
        <authorList>
            <person name="Kwong S.M."/>
            <person name="Yeo C.C."/>
            <person name="Chuah D."/>
            <person name="Poh C.L."/>
        </authorList>
    </citation>
    <scope>NUCLEOTIDE SEQUENCE</scope>
    <source>
        <strain evidence="4">NCIB 9867</strain>
        <plasmid evidence="4">pRA2</plasmid>
    </source>
</reference>